<dbReference type="OMA" id="SWPPFTS"/>
<proteinExistence type="inferred from homology"/>
<dbReference type="GeneID" id="25262112"/>
<dbReference type="InParanoid" id="A0A066VS97"/>
<dbReference type="EMBL" id="JMSN01000080">
    <property type="protein sequence ID" value="KDN41425.1"/>
    <property type="molecule type" value="Genomic_DNA"/>
</dbReference>
<evidence type="ECO:0000256" key="3">
    <source>
        <dbReference type="SAM" id="MobiDB-lite"/>
    </source>
</evidence>
<name>A0A066VS97_TILAU</name>
<feature type="non-terminal residue" evidence="4">
    <location>
        <position position="466"/>
    </location>
</feature>
<dbReference type="PROSITE" id="PS00616">
    <property type="entry name" value="HIS_ACID_PHOSPHAT_1"/>
    <property type="match status" value="1"/>
</dbReference>
<keyword evidence="5" id="KW-1185">Reference proteome</keyword>
<keyword evidence="2" id="KW-0378">Hydrolase</keyword>
<dbReference type="Gene3D" id="3.40.50.1240">
    <property type="entry name" value="Phosphoglycerate mutase-like"/>
    <property type="match status" value="1"/>
</dbReference>
<dbReference type="PANTHER" id="PTHR11567">
    <property type="entry name" value="ACID PHOSPHATASE-RELATED"/>
    <property type="match status" value="1"/>
</dbReference>
<protein>
    <submittedName>
        <fullName evidence="4">Phosphoglycerate mutase-like protein</fullName>
    </submittedName>
</protein>
<dbReference type="STRING" id="1037660.A0A066VS97"/>
<dbReference type="InterPro" id="IPR000560">
    <property type="entry name" value="His_Pase_clade-2"/>
</dbReference>
<dbReference type="GO" id="GO:0016791">
    <property type="term" value="F:phosphatase activity"/>
    <property type="evidence" value="ECO:0007669"/>
    <property type="project" value="TreeGrafter"/>
</dbReference>
<dbReference type="Proteomes" id="UP000027361">
    <property type="component" value="Unassembled WGS sequence"/>
</dbReference>
<reference evidence="4 5" key="1">
    <citation type="submission" date="2014-05" db="EMBL/GenBank/DDBJ databases">
        <title>Draft genome sequence of a rare smut relative, Tilletiaria anomala UBC 951.</title>
        <authorList>
            <consortium name="DOE Joint Genome Institute"/>
            <person name="Toome M."/>
            <person name="Kuo A."/>
            <person name="Henrissat B."/>
            <person name="Lipzen A."/>
            <person name="Tritt A."/>
            <person name="Yoshinaga Y."/>
            <person name="Zane M."/>
            <person name="Barry K."/>
            <person name="Grigoriev I.V."/>
            <person name="Spatafora J.W."/>
            <person name="Aimea M.C."/>
        </authorList>
    </citation>
    <scope>NUCLEOTIDE SEQUENCE [LARGE SCALE GENOMIC DNA]</scope>
    <source>
        <strain evidence="4 5">UBC 951</strain>
    </source>
</reference>
<comment type="caution">
    <text evidence="4">The sequence shown here is derived from an EMBL/GenBank/DDBJ whole genome shotgun (WGS) entry which is preliminary data.</text>
</comment>
<dbReference type="OrthoDB" id="10257284at2759"/>
<gene>
    <name evidence="4" type="ORF">K437DRAFT_214057</name>
</gene>
<comment type="similarity">
    <text evidence="1">Belongs to the histidine acid phosphatase family.</text>
</comment>
<dbReference type="RefSeq" id="XP_013241715.1">
    <property type="nucleotide sequence ID" value="XM_013386261.1"/>
</dbReference>
<organism evidence="4 5">
    <name type="scientific">Tilletiaria anomala (strain ATCC 24038 / CBS 436.72 / UBC 951)</name>
    <dbReference type="NCBI Taxonomy" id="1037660"/>
    <lineage>
        <taxon>Eukaryota</taxon>
        <taxon>Fungi</taxon>
        <taxon>Dikarya</taxon>
        <taxon>Basidiomycota</taxon>
        <taxon>Ustilaginomycotina</taxon>
        <taxon>Exobasidiomycetes</taxon>
        <taxon>Georgefischeriales</taxon>
        <taxon>Tilletiariaceae</taxon>
        <taxon>Tilletiaria</taxon>
    </lineage>
</organism>
<dbReference type="SUPFAM" id="SSF53254">
    <property type="entry name" value="Phosphoglycerate mutase-like"/>
    <property type="match status" value="1"/>
</dbReference>
<dbReference type="InterPro" id="IPR050645">
    <property type="entry name" value="Histidine_acid_phosphatase"/>
</dbReference>
<dbReference type="HOGENOM" id="CLU_030431_3_1_1"/>
<feature type="non-terminal residue" evidence="4">
    <location>
        <position position="1"/>
    </location>
</feature>
<evidence type="ECO:0000256" key="1">
    <source>
        <dbReference type="ARBA" id="ARBA00005375"/>
    </source>
</evidence>
<dbReference type="FunCoup" id="A0A066VS97">
    <property type="interactions" value="34"/>
</dbReference>
<sequence length="466" mass="51212">LSLQQVHYIVRHGERTPVRARLAQSNPPIPTRWNLCHEANRFRAAVLRNQDGDAISATTRAVEVMDERGRPKDVHNGDCLYGELTDLGRSSTFAVGQRLRKLYADQLGFLPDLNKLSAEDTDSFYFRSTNMPRTVESLQQIVAGLLSRPDRDPSAAPPASGDLAESPKGGFAPQLLVRDMSVEDLLPNTVACGTLRHLDQFFSSYAARLWNPHLAKYDSVIAPHNDGHAVRVDSHPRLNGILDTVNAAVAHGITVPACFRDSAHAPTSLLREMERAVVAEWFIAYLAPDPHKRAKFRRLAMGPFLNSVADRLEAKADSGVSQGGKQGEKLKLGLYAAHDTSLAGMLCTLDAFRDRWPAFTASLGIELFKDERPHVHQHRFARWGSMLGLGTPARAPHYVRLRFGDETLRLPGCAAPGKHLASLAAGSPSTSSSQGQGHPEFCTLEAFLELTRALRHPDGLSYSQEC</sequence>
<evidence type="ECO:0000256" key="2">
    <source>
        <dbReference type="ARBA" id="ARBA00022801"/>
    </source>
</evidence>
<dbReference type="PANTHER" id="PTHR11567:SF110">
    <property type="entry name" value="2-PHOSPHOXYLOSE PHOSPHATASE 1"/>
    <property type="match status" value="1"/>
</dbReference>
<feature type="region of interest" description="Disordered" evidence="3">
    <location>
        <begin position="148"/>
        <end position="168"/>
    </location>
</feature>
<dbReference type="Pfam" id="PF00328">
    <property type="entry name" value="His_Phos_2"/>
    <property type="match status" value="1"/>
</dbReference>
<evidence type="ECO:0000313" key="4">
    <source>
        <dbReference type="EMBL" id="KDN41425.1"/>
    </source>
</evidence>
<evidence type="ECO:0000313" key="5">
    <source>
        <dbReference type="Proteomes" id="UP000027361"/>
    </source>
</evidence>
<dbReference type="PROSITE" id="PS00778">
    <property type="entry name" value="HIS_ACID_PHOSPHAT_2"/>
    <property type="match status" value="1"/>
</dbReference>
<accession>A0A066VS97</accession>
<dbReference type="InterPro" id="IPR029033">
    <property type="entry name" value="His_PPase_superfam"/>
</dbReference>
<dbReference type="InterPro" id="IPR033379">
    <property type="entry name" value="Acid_Pase_AS"/>
</dbReference>
<dbReference type="AlphaFoldDB" id="A0A066VS97"/>